<evidence type="ECO:0000256" key="13">
    <source>
        <dbReference type="PROSITE-ProRule" id="PRU10052"/>
    </source>
</evidence>
<evidence type="ECO:0000256" key="1">
    <source>
        <dbReference type="ARBA" id="ARBA00004613"/>
    </source>
</evidence>
<organism evidence="15 16">
    <name type="scientific">Lachnellula suecica</name>
    <dbReference type="NCBI Taxonomy" id="602035"/>
    <lineage>
        <taxon>Eukaryota</taxon>
        <taxon>Fungi</taxon>
        <taxon>Dikarya</taxon>
        <taxon>Ascomycota</taxon>
        <taxon>Pezizomycotina</taxon>
        <taxon>Leotiomycetes</taxon>
        <taxon>Helotiales</taxon>
        <taxon>Lachnaceae</taxon>
        <taxon>Lachnellula</taxon>
    </lineage>
</organism>
<protein>
    <submittedName>
        <fullName evidence="15">Endo-xylogalacturonan hydrolase A</fullName>
    </submittedName>
</protein>
<dbReference type="PROSITE" id="PS00502">
    <property type="entry name" value="POLYGALACTURONASE"/>
    <property type="match status" value="1"/>
</dbReference>
<comment type="similarity">
    <text evidence="2 14">Belongs to the glycosyl hydrolase 28 family.</text>
</comment>
<dbReference type="EMBL" id="QGMK01000712">
    <property type="protein sequence ID" value="TVY80306.1"/>
    <property type="molecule type" value="Genomic_DNA"/>
</dbReference>
<keyword evidence="11" id="KW-0624">Polysaccharide degradation</keyword>
<evidence type="ECO:0000256" key="2">
    <source>
        <dbReference type="ARBA" id="ARBA00008834"/>
    </source>
</evidence>
<keyword evidence="7" id="KW-0325">Glycoprotein</keyword>
<keyword evidence="3" id="KW-0964">Secreted</keyword>
<sequence>MSFFGKLNSIPIVVQWLKLSNSSSNMKSSFTVSLSLFIPIAIAAILPSPVHYEKTAVLAKRASCTPASAGDAGIDDVPAIEASIASCGKGGTIIIPAGLTYTIRSILDFTGCEGCIFNIEGTLKASDDLDFWEGKTAIMHMSGINTATIQSVAGTGVIDGNGQAAYDKFAVNSSYARPTLHYIDELSSHIAIRNLKVKNPPNVFFSVTGGSSNIAYSDLTMTAASKSTYAPKNTDGFDIGASTYVSLTNITVSNQDDCVAFKPGCNYASVRSITCVGSHGLSIGSLGKTNTDTVTNVYVQSATMINATKAVGIKVYPGGAAHGTSVVSNVTFDGVIVENCDYAAQIQSCYGETAAYCDSNPSTASITDVYFKNFQGETSTESAPVVANLDCPEAGTCEVYFEGWDVEAGSGTAEYLCANIDGSPGIACSEGASG</sequence>
<keyword evidence="4" id="KW-0732">Signal</keyword>
<evidence type="ECO:0000256" key="3">
    <source>
        <dbReference type="ARBA" id="ARBA00022525"/>
    </source>
</evidence>
<dbReference type="SUPFAM" id="SSF51126">
    <property type="entry name" value="Pectin lyase-like"/>
    <property type="match status" value="1"/>
</dbReference>
<dbReference type="GO" id="GO:0005576">
    <property type="term" value="C:extracellular region"/>
    <property type="evidence" value="ECO:0007669"/>
    <property type="project" value="UniProtKB-SubCell"/>
</dbReference>
<evidence type="ECO:0000256" key="4">
    <source>
        <dbReference type="ARBA" id="ARBA00022729"/>
    </source>
</evidence>
<keyword evidence="10" id="KW-0961">Cell wall biogenesis/degradation</keyword>
<keyword evidence="8" id="KW-0119">Carbohydrate metabolism</keyword>
<reference evidence="15 16" key="1">
    <citation type="submission" date="2018-05" db="EMBL/GenBank/DDBJ databases">
        <title>Genome sequencing and assembly of the regulated plant pathogen Lachnellula willkommii and related sister species for the development of diagnostic species identification markers.</title>
        <authorList>
            <person name="Giroux E."/>
            <person name="Bilodeau G."/>
        </authorList>
    </citation>
    <scope>NUCLEOTIDE SEQUENCE [LARGE SCALE GENOMIC DNA]</scope>
    <source>
        <strain evidence="15 16">CBS 268.59</strain>
    </source>
</reference>
<keyword evidence="5" id="KW-0677">Repeat</keyword>
<evidence type="ECO:0000256" key="7">
    <source>
        <dbReference type="ARBA" id="ARBA00023180"/>
    </source>
</evidence>
<keyword evidence="9 14" id="KW-0326">Glycosidase</keyword>
<keyword evidence="16" id="KW-1185">Reference proteome</keyword>
<dbReference type="InterPro" id="IPR012334">
    <property type="entry name" value="Pectin_lyas_fold"/>
</dbReference>
<dbReference type="GO" id="GO:0071555">
    <property type="term" value="P:cell wall organization"/>
    <property type="evidence" value="ECO:0007669"/>
    <property type="project" value="UniProtKB-KW"/>
</dbReference>
<name>A0A8T9C4F4_9HELO</name>
<comment type="function">
    <text evidence="12">Pectinolytic enzyme involved in the degradation of xylogalacturonan (xga), a galacturonan backbone heavily substituted with xylose, and which is one important component of the hairy regions of pectin. Activity requires a galacturonic acid backbone substituted with xylose.</text>
</comment>
<evidence type="ECO:0000313" key="16">
    <source>
        <dbReference type="Proteomes" id="UP000469558"/>
    </source>
</evidence>
<evidence type="ECO:0000256" key="9">
    <source>
        <dbReference type="ARBA" id="ARBA00023295"/>
    </source>
</evidence>
<dbReference type="PANTHER" id="PTHR31736">
    <property type="match status" value="1"/>
</dbReference>
<dbReference type="PANTHER" id="PTHR31736:SF9">
    <property type="entry name" value="ENDO-XYLOGALACTURONAN HYDROLASE A-RELATED"/>
    <property type="match status" value="1"/>
</dbReference>
<dbReference type="InterPro" id="IPR000743">
    <property type="entry name" value="Glyco_hydro_28"/>
</dbReference>
<evidence type="ECO:0000256" key="12">
    <source>
        <dbReference type="ARBA" id="ARBA00037278"/>
    </source>
</evidence>
<dbReference type="GO" id="GO:0000272">
    <property type="term" value="P:polysaccharide catabolic process"/>
    <property type="evidence" value="ECO:0007669"/>
    <property type="project" value="UniProtKB-KW"/>
</dbReference>
<dbReference type="Pfam" id="PF00295">
    <property type="entry name" value="Glyco_hydro_28"/>
    <property type="match status" value="1"/>
</dbReference>
<evidence type="ECO:0000256" key="5">
    <source>
        <dbReference type="ARBA" id="ARBA00022737"/>
    </source>
</evidence>
<dbReference type="GO" id="GO:0004650">
    <property type="term" value="F:polygalacturonase activity"/>
    <property type="evidence" value="ECO:0007669"/>
    <property type="project" value="InterPro"/>
</dbReference>
<keyword evidence="6 14" id="KW-0378">Hydrolase</keyword>
<evidence type="ECO:0000256" key="11">
    <source>
        <dbReference type="ARBA" id="ARBA00023326"/>
    </source>
</evidence>
<dbReference type="AlphaFoldDB" id="A0A8T9C4F4"/>
<evidence type="ECO:0000256" key="6">
    <source>
        <dbReference type="ARBA" id="ARBA00022801"/>
    </source>
</evidence>
<dbReference type="Gene3D" id="2.160.20.10">
    <property type="entry name" value="Single-stranded right-handed beta-helix, Pectin lyase-like"/>
    <property type="match status" value="1"/>
</dbReference>
<dbReference type="OrthoDB" id="187139at2759"/>
<dbReference type="InterPro" id="IPR011050">
    <property type="entry name" value="Pectin_lyase_fold/virulence"/>
</dbReference>
<feature type="active site" evidence="13">
    <location>
        <position position="279"/>
    </location>
</feature>
<accession>A0A8T9C4F4</accession>
<evidence type="ECO:0000256" key="14">
    <source>
        <dbReference type="RuleBase" id="RU361169"/>
    </source>
</evidence>
<proteinExistence type="inferred from homology"/>
<evidence type="ECO:0000313" key="15">
    <source>
        <dbReference type="EMBL" id="TVY80306.1"/>
    </source>
</evidence>
<dbReference type="Proteomes" id="UP000469558">
    <property type="component" value="Unassembled WGS sequence"/>
</dbReference>
<evidence type="ECO:0000256" key="10">
    <source>
        <dbReference type="ARBA" id="ARBA00023316"/>
    </source>
</evidence>
<comment type="subcellular location">
    <subcellularLocation>
        <location evidence="1">Secreted</location>
    </subcellularLocation>
</comment>
<evidence type="ECO:0000256" key="8">
    <source>
        <dbReference type="ARBA" id="ARBA00023277"/>
    </source>
</evidence>
<gene>
    <name evidence="15" type="primary">xghA</name>
    <name evidence="15" type="ORF">LSUE1_G004681</name>
</gene>
<comment type="caution">
    <text evidence="15">The sequence shown here is derived from an EMBL/GenBank/DDBJ whole genome shotgun (WGS) entry which is preliminary data.</text>
</comment>